<evidence type="ECO:0000256" key="7">
    <source>
        <dbReference type="ARBA" id="ARBA00023002"/>
    </source>
</evidence>
<proteinExistence type="inferred from homology"/>
<evidence type="ECO:0000256" key="10">
    <source>
        <dbReference type="ARBA" id="ARBA00034483"/>
    </source>
</evidence>
<evidence type="ECO:0000259" key="12">
    <source>
        <dbReference type="Pfam" id="PF21326"/>
    </source>
</evidence>
<evidence type="ECO:0000256" key="3">
    <source>
        <dbReference type="ARBA" id="ARBA00022723"/>
    </source>
</evidence>
<evidence type="ECO:0000256" key="2">
    <source>
        <dbReference type="ARBA" id="ARBA00004123"/>
    </source>
</evidence>
<keyword evidence="8" id="KW-0408">Iron</keyword>
<comment type="cofactor">
    <cofactor evidence="1">
        <name>Fe(2+)</name>
        <dbReference type="ChEBI" id="CHEBI:29033"/>
    </cofactor>
</comment>
<dbReference type="InterPro" id="IPR048562">
    <property type="entry name" value="KDM6A_B-like_C-hel"/>
</dbReference>
<evidence type="ECO:0000313" key="13">
    <source>
        <dbReference type="Proteomes" id="UP000694941"/>
    </source>
</evidence>
<dbReference type="Pfam" id="PF21326">
    <property type="entry name" value="KDM6_GATAL"/>
    <property type="match status" value="1"/>
</dbReference>
<evidence type="ECO:0000256" key="5">
    <source>
        <dbReference type="ARBA" id="ARBA00022853"/>
    </source>
</evidence>
<dbReference type="Gene3D" id="2.10.110.20">
    <property type="match status" value="1"/>
</dbReference>
<accession>A0ABM1TQV5</accession>
<keyword evidence="7" id="KW-0560">Oxidoreductase</keyword>
<reference evidence="14" key="1">
    <citation type="submission" date="2025-08" db="UniProtKB">
        <authorList>
            <consortium name="RefSeq"/>
        </authorList>
    </citation>
    <scope>IDENTIFICATION</scope>
    <source>
        <tissue evidence="14">Muscle</tissue>
    </source>
</reference>
<keyword evidence="9" id="KW-0539">Nucleus</keyword>
<evidence type="ECO:0000256" key="6">
    <source>
        <dbReference type="ARBA" id="ARBA00022964"/>
    </source>
</evidence>
<name>A0ABM1TQV5_LIMPO</name>
<dbReference type="PANTHER" id="PTHR14017:SF1">
    <property type="entry name" value="LD02225P"/>
    <property type="match status" value="1"/>
</dbReference>
<dbReference type="Pfam" id="PF21322">
    <property type="entry name" value="KDM6_C-hel"/>
    <property type="match status" value="1"/>
</dbReference>
<feature type="domain" description="Lysine-specific demethylase 6A/B-like GATA-like" evidence="12">
    <location>
        <begin position="51"/>
        <end position="108"/>
    </location>
</feature>
<protein>
    <submittedName>
        <fullName evidence="14">Lysine-specific demethylase 6A-like</fullName>
    </submittedName>
</protein>
<dbReference type="Proteomes" id="UP000694941">
    <property type="component" value="Unplaced"/>
</dbReference>
<feature type="domain" description="Lysine-specific demethylase 6A/B-like C-terminal helical" evidence="11">
    <location>
        <begin position="1"/>
        <end position="34"/>
    </location>
</feature>
<dbReference type="InterPro" id="IPR046941">
    <property type="entry name" value="KDM6_GATAL_sf"/>
</dbReference>
<dbReference type="RefSeq" id="XP_022258261.1">
    <property type="nucleotide sequence ID" value="XM_022402553.1"/>
</dbReference>
<keyword evidence="3" id="KW-0479">Metal-binding</keyword>
<dbReference type="InterPro" id="IPR048560">
    <property type="entry name" value="KDM6A_B-like_GATAL"/>
</dbReference>
<evidence type="ECO:0000256" key="8">
    <source>
        <dbReference type="ARBA" id="ARBA00023004"/>
    </source>
</evidence>
<comment type="subcellular location">
    <subcellularLocation>
        <location evidence="2">Nucleus</location>
    </subcellularLocation>
</comment>
<sequence length="131" mass="15340">MAHLTWNLARNIKVSDQKLYELIKYCLMKTLQMCQLSIDLMKTLNKDIRWHGRGKNETAHYCGNCELEVFNILFVKEVEKKHTVYCLDCAMKESSILEEFVVLEEYTMEDLMDTYDSFVLHPLPSASTSYA</sequence>
<dbReference type="PANTHER" id="PTHR14017">
    <property type="entry name" value="LYSINE-SPECIFIC DEMETHYLASE"/>
    <property type="match status" value="1"/>
</dbReference>
<evidence type="ECO:0000256" key="1">
    <source>
        <dbReference type="ARBA" id="ARBA00001954"/>
    </source>
</evidence>
<dbReference type="GeneID" id="111089659"/>
<dbReference type="Gene3D" id="1.20.58.1370">
    <property type="match status" value="1"/>
</dbReference>
<evidence type="ECO:0000259" key="11">
    <source>
        <dbReference type="Pfam" id="PF21322"/>
    </source>
</evidence>
<dbReference type="InterPro" id="IPR051630">
    <property type="entry name" value="Corepressor-Demethylase"/>
</dbReference>
<keyword evidence="13" id="KW-1185">Reference proteome</keyword>
<gene>
    <name evidence="14" type="primary">LOC111089659</name>
</gene>
<organism evidence="13 14">
    <name type="scientific">Limulus polyphemus</name>
    <name type="common">Atlantic horseshoe crab</name>
    <dbReference type="NCBI Taxonomy" id="6850"/>
    <lineage>
        <taxon>Eukaryota</taxon>
        <taxon>Metazoa</taxon>
        <taxon>Ecdysozoa</taxon>
        <taxon>Arthropoda</taxon>
        <taxon>Chelicerata</taxon>
        <taxon>Merostomata</taxon>
        <taxon>Xiphosura</taxon>
        <taxon>Limulidae</taxon>
        <taxon>Limulus</taxon>
    </lineage>
</organism>
<keyword evidence="5" id="KW-0156">Chromatin regulator</keyword>
<evidence type="ECO:0000256" key="4">
    <source>
        <dbReference type="ARBA" id="ARBA00022833"/>
    </source>
</evidence>
<keyword evidence="6" id="KW-0223">Dioxygenase</keyword>
<comment type="similarity">
    <text evidence="10">Belongs to the UTX family.</text>
</comment>
<evidence type="ECO:0000313" key="14">
    <source>
        <dbReference type="RefSeq" id="XP_022258261.1"/>
    </source>
</evidence>
<keyword evidence="4" id="KW-0862">Zinc</keyword>
<evidence type="ECO:0000256" key="9">
    <source>
        <dbReference type="ARBA" id="ARBA00023242"/>
    </source>
</evidence>